<name>A0ABP1AQH0_9BRYO</name>
<sequence length="355" mass="38881">MEWAISELGTLSSKLATGQNPSFFTASSLTVLAADFLSGLGRREEGIMNLLEMEWLCHESNRQCFIGMLECAWMRERLLSGRDDSETEAAKAALLHCLALGDENKQKFEEGTLEDVDSLIKRVKYSLGKLYLSTSEGDASDPIPFQMVAEDEDDEYFDKADTHYLLGSAHLNRHRITSPQRSGGIAEGADIPASDTCDLGTSENNFMEEIISGGLENDLKHMKVGCGQHLEDIVGQSSASEAIAMDIIDTNQHTQQEYRSTWEREAGPGTMSAGFSSADPQWRKPLASSHVGALHQCFIQQQAFEVACRNETVGLAFVAGNPEPLGLGLDELKGATEEAEEVAECSMLRQLYVEG</sequence>
<accession>A0ABP1AQH0</accession>
<proteinExistence type="predicted"/>
<protein>
    <submittedName>
        <fullName evidence="1">Uncharacterized protein</fullName>
    </submittedName>
</protein>
<gene>
    <name evidence="1" type="ORF">CSSPJE1EN2_LOCUS7731</name>
</gene>
<dbReference type="EMBL" id="OZ023715">
    <property type="protein sequence ID" value="CAK9864736.1"/>
    <property type="molecule type" value="Genomic_DNA"/>
</dbReference>
<organism evidence="1 2">
    <name type="scientific">Sphagnum jensenii</name>
    <dbReference type="NCBI Taxonomy" id="128206"/>
    <lineage>
        <taxon>Eukaryota</taxon>
        <taxon>Viridiplantae</taxon>
        <taxon>Streptophyta</taxon>
        <taxon>Embryophyta</taxon>
        <taxon>Bryophyta</taxon>
        <taxon>Sphagnophytina</taxon>
        <taxon>Sphagnopsida</taxon>
        <taxon>Sphagnales</taxon>
        <taxon>Sphagnaceae</taxon>
        <taxon>Sphagnum</taxon>
    </lineage>
</organism>
<reference evidence="1" key="1">
    <citation type="submission" date="2024-03" db="EMBL/GenBank/DDBJ databases">
        <authorList>
            <consortium name="ELIXIR-Norway"/>
            <consortium name="Elixir Norway"/>
        </authorList>
    </citation>
    <scope>NUCLEOTIDE SEQUENCE</scope>
</reference>
<evidence type="ECO:0000313" key="2">
    <source>
        <dbReference type="Proteomes" id="UP001497522"/>
    </source>
</evidence>
<keyword evidence="2" id="KW-1185">Reference proteome</keyword>
<evidence type="ECO:0000313" key="1">
    <source>
        <dbReference type="EMBL" id="CAK9864736.1"/>
    </source>
</evidence>
<dbReference type="Proteomes" id="UP001497522">
    <property type="component" value="Chromosome 14"/>
</dbReference>